<reference evidence="2" key="1">
    <citation type="submission" date="2021-11" db="EMBL/GenBank/DDBJ databases">
        <title>Australian commercial rhizobial inoculants.</title>
        <authorList>
            <person name="Kohlmeier M.G."/>
            <person name="O'Hara G.W."/>
            <person name="Colombi E."/>
            <person name="Ramsay J.P."/>
            <person name="Terpolilli J."/>
        </authorList>
    </citation>
    <scope>NUCLEOTIDE SEQUENCE</scope>
    <source>
        <strain evidence="2">CC829</strain>
        <plasmid evidence="2">pCC829_1</plasmid>
    </source>
</reference>
<keyword evidence="3" id="KW-1185">Reference proteome</keyword>
<protein>
    <submittedName>
        <fullName evidence="2">Uncharacterized protein</fullName>
    </submittedName>
</protein>
<dbReference type="RefSeq" id="WP_162479076.1">
    <property type="nucleotide sequence ID" value="NZ_CP088101.1"/>
</dbReference>
<proteinExistence type="predicted"/>
<keyword evidence="1" id="KW-0175">Coiled coil</keyword>
<name>A0ABY3R0L4_9BRAD</name>
<accession>A0ABY3R0L4</accession>
<evidence type="ECO:0000313" key="3">
    <source>
        <dbReference type="Proteomes" id="UP001430990"/>
    </source>
</evidence>
<keyword evidence="2" id="KW-0614">Plasmid</keyword>
<geneLocation type="plasmid" evidence="2 3">
    <name>pCC829_1</name>
</geneLocation>
<dbReference type="EMBL" id="CP088101">
    <property type="protein sequence ID" value="UFW91789.1"/>
    <property type="molecule type" value="Genomic_DNA"/>
</dbReference>
<dbReference type="Proteomes" id="UP001430990">
    <property type="component" value="Plasmid pCC829_1"/>
</dbReference>
<gene>
    <name evidence="2" type="ORF">BjapCC829_45960</name>
</gene>
<evidence type="ECO:0000256" key="1">
    <source>
        <dbReference type="SAM" id="Coils"/>
    </source>
</evidence>
<evidence type="ECO:0000313" key="2">
    <source>
        <dbReference type="EMBL" id="UFW91789.1"/>
    </source>
</evidence>
<sequence length="125" mass="14149">MLRLKKAAPVSRDLNIGQIDTAELLLHRVYAFGAAEGHAPCESVGQDAAGWERAEMALLQAEIDTQRQIIKLLRNELSDVKKDRDVWRSRAHRLCRPVSTDLTATPRPGSFAASLQQRRIHFRQH</sequence>
<organism evidence="2 3">
    <name type="scientific">Bradyrhizobium barranii</name>
    <dbReference type="NCBI Taxonomy" id="2992140"/>
    <lineage>
        <taxon>Bacteria</taxon>
        <taxon>Pseudomonadati</taxon>
        <taxon>Pseudomonadota</taxon>
        <taxon>Alphaproteobacteria</taxon>
        <taxon>Hyphomicrobiales</taxon>
        <taxon>Nitrobacteraceae</taxon>
        <taxon>Bradyrhizobium</taxon>
    </lineage>
</organism>
<feature type="coiled-coil region" evidence="1">
    <location>
        <begin position="56"/>
        <end position="83"/>
    </location>
</feature>